<keyword evidence="2" id="KW-0808">Transferase</keyword>
<sequence>MSDTTAQQTPAAGAAPTRRRREAARHGSGGAATTAPLLRLLREDYETHYRDLTRPGLHALWVHRVGHWGLTRTGAARTGVKVVHRLLNNLLIRGVYGTEIADEAVIGRRVSIGHHQGVQIPAFCVVGDDTVIRHNVTIGFTGTHSSREDVPRIGRGVEIGAGASLLGPIEVGDGAKVGPHALVTVDVPAGATAFSPPARILKPQPDAVPASRGEVS</sequence>
<keyword evidence="3" id="KW-0677">Repeat</keyword>
<protein>
    <submittedName>
        <fullName evidence="6">Serine acetyltransferase</fullName>
    </submittedName>
</protein>
<feature type="region of interest" description="Disordered" evidence="5">
    <location>
        <begin position="1"/>
        <end position="31"/>
    </location>
</feature>
<dbReference type="CDD" id="cd03354">
    <property type="entry name" value="LbH_SAT"/>
    <property type="match status" value="1"/>
</dbReference>
<dbReference type="RefSeq" id="WP_345711753.1">
    <property type="nucleotide sequence ID" value="NZ_BAABIL010000187.1"/>
</dbReference>
<evidence type="ECO:0000256" key="1">
    <source>
        <dbReference type="ARBA" id="ARBA00007274"/>
    </source>
</evidence>
<evidence type="ECO:0000313" key="7">
    <source>
        <dbReference type="Proteomes" id="UP001501195"/>
    </source>
</evidence>
<dbReference type="Pfam" id="PF00132">
    <property type="entry name" value="Hexapep"/>
    <property type="match status" value="1"/>
</dbReference>
<evidence type="ECO:0000256" key="2">
    <source>
        <dbReference type="ARBA" id="ARBA00022679"/>
    </source>
</evidence>
<evidence type="ECO:0000256" key="3">
    <source>
        <dbReference type="ARBA" id="ARBA00022737"/>
    </source>
</evidence>
<proteinExistence type="inferred from homology"/>
<keyword evidence="7" id="KW-1185">Reference proteome</keyword>
<reference evidence="7" key="1">
    <citation type="journal article" date="2019" name="Int. J. Syst. Evol. Microbiol.">
        <title>The Global Catalogue of Microorganisms (GCM) 10K type strain sequencing project: providing services to taxonomists for standard genome sequencing and annotation.</title>
        <authorList>
            <consortium name="The Broad Institute Genomics Platform"/>
            <consortium name="The Broad Institute Genome Sequencing Center for Infectious Disease"/>
            <person name="Wu L."/>
            <person name="Ma J."/>
        </authorList>
    </citation>
    <scope>NUCLEOTIDE SEQUENCE [LARGE SCALE GENOMIC DNA]</scope>
    <source>
        <strain evidence="7">JCM 18126</strain>
    </source>
</reference>
<feature type="region of interest" description="Disordered" evidence="5">
    <location>
        <begin position="194"/>
        <end position="216"/>
    </location>
</feature>
<dbReference type="InterPro" id="IPR018357">
    <property type="entry name" value="Hexapep_transf_CS"/>
</dbReference>
<dbReference type="PROSITE" id="PS00101">
    <property type="entry name" value="HEXAPEP_TRANSFERASES"/>
    <property type="match status" value="1"/>
</dbReference>
<dbReference type="Gene3D" id="2.160.10.10">
    <property type="entry name" value="Hexapeptide repeat proteins"/>
    <property type="match status" value="1"/>
</dbReference>
<comment type="caution">
    <text evidence="6">The sequence shown here is derived from an EMBL/GenBank/DDBJ whole genome shotgun (WGS) entry which is preliminary data.</text>
</comment>
<evidence type="ECO:0000256" key="4">
    <source>
        <dbReference type="ARBA" id="ARBA00023315"/>
    </source>
</evidence>
<accession>A0ABP9HMZ6</accession>
<organism evidence="6 7">
    <name type="scientific">Kineococcus glutinatus</name>
    <dbReference type="NCBI Taxonomy" id="1070872"/>
    <lineage>
        <taxon>Bacteria</taxon>
        <taxon>Bacillati</taxon>
        <taxon>Actinomycetota</taxon>
        <taxon>Actinomycetes</taxon>
        <taxon>Kineosporiales</taxon>
        <taxon>Kineosporiaceae</taxon>
        <taxon>Kineococcus</taxon>
    </lineage>
</organism>
<evidence type="ECO:0000256" key="5">
    <source>
        <dbReference type="SAM" id="MobiDB-lite"/>
    </source>
</evidence>
<dbReference type="SUPFAM" id="SSF51161">
    <property type="entry name" value="Trimeric LpxA-like enzymes"/>
    <property type="match status" value="1"/>
</dbReference>
<dbReference type="InterPro" id="IPR011004">
    <property type="entry name" value="Trimer_LpxA-like_sf"/>
</dbReference>
<dbReference type="Proteomes" id="UP001501195">
    <property type="component" value="Unassembled WGS sequence"/>
</dbReference>
<gene>
    <name evidence="6" type="ORF">GCM10023225_14400</name>
</gene>
<name>A0ABP9HMZ6_9ACTN</name>
<dbReference type="PANTHER" id="PTHR42811">
    <property type="entry name" value="SERINE ACETYLTRANSFERASE"/>
    <property type="match status" value="1"/>
</dbReference>
<keyword evidence="4" id="KW-0012">Acyltransferase</keyword>
<evidence type="ECO:0000313" key="6">
    <source>
        <dbReference type="EMBL" id="GAA4974279.1"/>
    </source>
</evidence>
<dbReference type="InterPro" id="IPR001451">
    <property type="entry name" value="Hexapep"/>
</dbReference>
<dbReference type="InterPro" id="IPR045304">
    <property type="entry name" value="LbH_SAT"/>
</dbReference>
<feature type="compositionally biased region" description="Low complexity" evidence="5">
    <location>
        <begin position="1"/>
        <end position="16"/>
    </location>
</feature>
<comment type="similarity">
    <text evidence="1">Belongs to the transferase hexapeptide repeat family.</text>
</comment>
<dbReference type="EMBL" id="BAABIL010000187">
    <property type="protein sequence ID" value="GAA4974279.1"/>
    <property type="molecule type" value="Genomic_DNA"/>
</dbReference>